<comment type="caution">
    <text evidence="2">The sequence shown here is derived from an EMBL/GenBank/DDBJ whole genome shotgun (WGS) entry which is preliminary data.</text>
</comment>
<dbReference type="EMBL" id="SNWR01000001">
    <property type="protein sequence ID" value="TDO38942.1"/>
    <property type="molecule type" value="Genomic_DNA"/>
</dbReference>
<evidence type="ECO:0000256" key="1">
    <source>
        <dbReference type="SAM" id="MobiDB-lite"/>
    </source>
</evidence>
<keyword evidence="3" id="KW-1185">Reference proteome</keyword>
<dbReference type="AlphaFoldDB" id="A0A4R6JT38"/>
<evidence type="ECO:0000313" key="2">
    <source>
        <dbReference type="EMBL" id="TDO38942.1"/>
    </source>
</evidence>
<protein>
    <submittedName>
        <fullName evidence="2">Uncharacterized protein</fullName>
    </submittedName>
</protein>
<evidence type="ECO:0000313" key="3">
    <source>
        <dbReference type="Proteomes" id="UP000294901"/>
    </source>
</evidence>
<feature type="region of interest" description="Disordered" evidence="1">
    <location>
        <begin position="1"/>
        <end position="52"/>
    </location>
</feature>
<organism evidence="2 3">
    <name type="scientific">Paractinoplanes brasiliensis</name>
    <dbReference type="NCBI Taxonomy" id="52695"/>
    <lineage>
        <taxon>Bacteria</taxon>
        <taxon>Bacillati</taxon>
        <taxon>Actinomycetota</taxon>
        <taxon>Actinomycetes</taxon>
        <taxon>Micromonosporales</taxon>
        <taxon>Micromonosporaceae</taxon>
        <taxon>Paractinoplanes</taxon>
    </lineage>
</organism>
<name>A0A4R6JT38_9ACTN</name>
<reference evidence="2 3" key="1">
    <citation type="submission" date="2019-03" db="EMBL/GenBank/DDBJ databases">
        <title>Sequencing the genomes of 1000 actinobacteria strains.</title>
        <authorList>
            <person name="Klenk H.-P."/>
        </authorList>
    </citation>
    <scope>NUCLEOTIDE SEQUENCE [LARGE SCALE GENOMIC DNA]</scope>
    <source>
        <strain evidence="2 3">DSM 43805</strain>
    </source>
</reference>
<proteinExistence type="predicted"/>
<dbReference type="Proteomes" id="UP000294901">
    <property type="component" value="Unassembled WGS sequence"/>
</dbReference>
<accession>A0A4R6JT38</accession>
<sequence length="285" mass="29933">MTSFGLGATSDGQPCAPITRTDADPSGHSSPAAGSTRRPYEGAGAADRNRGDRRYAGAVASGVLSPGLARVFGRTEEERLYGMVLAFPQTAHRVLTADRVPDAALRHTLRAETAMRLDRPREAMTLASTAVATAAGQGLESPKLLLAAATVLSDAAVVAGAPDAVDSCADLIRLAQEFGDRPRTIIGGFLHAVAVYQQHSCRDAVGMLDRITAESGRAAAFVAAQRTLEDCCARRAQTHLPGRRRPLVTAGGLIQPALTPMFTIDRLLRWPGIHVCTSSPAGCAR</sequence>
<gene>
    <name evidence="2" type="ORF">C8E87_2612</name>
</gene>